<evidence type="ECO:0000313" key="1">
    <source>
        <dbReference type="EMBL" id="WNG45300.1"/>
    </source>
</evidence>
<reference evidence="1 2" key="1">
    <citation type="submission" date="2019-08" db="EMBL/GenBank/DDBJ databases">
        <title>Archangium and Cystobacter genomes.</title>
        <authorList>
            <person name="Chen I.-C.K."/>
            <person name="Wielgoss S."/>
        </authorList>
    </citation>
    <scope>NUCLEOTIDE SEQUENCE [LARGE SCALE GENOMIC DNA]</scope>
    <source>
        <strain evidence="1 2">Cbm 6</strain>
    </source>
</reference>
<dbReference type="Proteomes" id="UP001611383">
    <property type="component" value="Chromosome"/>
</dbReference>
<accession>A0ABY9WS62</accession>
<name>A0ABY9WS62_9BACT</name>
<dbReference type="EMBL" id="CP043494">
    <property type="protein sequence ID" value="WNG45300.1"/>
    <property type="molecule type" value="Genomic_DNA"/>
</dbReference>
<dbReference type="RefSeq" id="WP_395819797.1">
    <property type="nucleotide sequence ID" value="NZ_CP043494.1"/>
</dbReference>
<organism evidence="1 2">
    <name type="scientific">Archangium minus</name>
    <dbReference type="NCBI Taxonomy" id="83450"/>
    <lineage>
        <taxon>Bacteria</taxon>
        <taxon>Pseudomonadati</taxon>
        <taxon>Myxococcota</taxon>
        <taxon>Myxococcia</taxon>
        <taxon>Myxococcales</taxon>
        <taxon>Cystobacterineae</taxon>
        <taxon>Archangiaceae</taxon>
        <taxon>Archangium</taxon>
    </lineage>
</organism>
<proteinExistence type="predicted"/>
<gene>
    <name evidence="1" type="ORF">F0U60_15180</name>
</gene>
<protein>
    <submittedName>
        <fullName evidence="1">Uncharacterized protein</fullName>
    </submittedName>
</protein>
<evidence type="ECO:0000313" key="2">
    <source>
        <dbReference type="Proteomes" id="UP001611383"/>
    </source>
</evidence>
<keyword evidence="2" id="KW-1185">Reference proteome</keyword>
<sequence>MDPSSLATSIIGILMPYVSKTASDFISTAGEVAYSKAKSIFAKLKDRWTGDQEASRALEGFQHKPDRYQLVLQDVLGEKLSQDGSLAGELRQMVEELGPSLQILMKAEELEDGTGLESRELRSGRIGIEQDVRRGTKLIGAKIDRIG</sequence>